<feature type="region of interest" description="Disordered" evidence="6">
    <location>
        <begin position="691"/>
        <end position="713"/>
    </location>
</feature>
<protein>
    <recommendedName>
        <fullName evidence="7">Zn(2)-C6 fungal-type domain-containing protein</fullName>
    </recommendedName>
</protein>
<evidence type="ECO:0000313" key="8">
    <source>
        <dbReference type="EMBL" id="KAL2839665.1"/>
    </source>
</evidence>
<dbReference type="InterPro" id="IPR001138">
    <property type="entry name" value="Zn2Cys6_DnaBD"/>
</dbReference>
<dbReference type="Proteomes" id="UP001610446">
    <property type="component" value="Unassembled WGS sequence"/>
</dbReference>
<gene>
    <name evidence="8" type="ORF">BJY01DRAFT_237031</name>
</gene>
<evidence type="ECO:0000256" key="5">
    <source>
        <dbReference type="ARBA" id="ARBA00023242"/>
    </source>
</evidence>
<dbReference type="CDD" id="cd12148">
    <property type="entry name" value="fungal_TF_MHR"/>
    <property type="match status" value="1"/>
</dbReference>
<organism evidence="8 9">
    <name type="scientific">Aspergillus pseudoustus</name>
    <dbReference type="NCBI Taxonomy" id="1810923"/>
    <lineage>
        <taxon>Eukaryota</taxon>
        <taxon>Fungi</taxon>
        <taxon>Dikarya</taxon>
        <taxon>Ascomycota</taxon>
        <taxon>Pezizomycotina</taxon>
        <taxon>Eurotiomycetes</taxon>
        <taxon>Eurotiomycetidae</taxon>
        <taxon>Eurotiales</taxon>
        <taxon>Aspergillaceae</taxon>
        <taxon>Aspergillus</taxon>
        <taxon>Aspergillus subgen. Nidulantes</taxon>
    </lineage>
</organism>
<keyword evidence="5" id="KW-0539">Nucleus</keyword>
<keyword evidence="9" id="KW-1185">Reference proteome</keyword>
<sequence length="733" mass="81796">MEPRNRRLRSSAKACHSCRQRKVRCQYDSGMTKCRACYRRSSSCIPSTAQMVVAEQSATLPQFENDPTAFDPFADFFGLSTPPLFAEDAHHDTVLPPLLHHLSSAFDPSPPDTDPFSLLSCFSLPRSLVSNPNSSSFSVFSAEGKEWLQKAVGSEVFSSDLLSPAAWSSDVSFGGSTCPSRPPQQSIALPPKDIARSLLLTYFESCNSFVPTFQEQEFMLWFELEYPIGPESSGAWACLNATLALASLLDKQSEPNAWLFWKNAALSWESFMTQAPSLCSAQALVTMTLYLLGTFHNNACSTMVSMAIRILSGMPPQQGSLSQQFQFVRMATQALDIDHALQVGVPPTALGGVDHTANPSCLQDPNVPFDCYPFFCRLLELKEEVYRQLYSIAAQDKDDYEAVTTIGDLDSQLEQWKNDIPEQYRPGHPKARDVIENRVSDSVLQLHITYYNCVLVIHRRLMSYRSNPTASTRLAGSSHVAYRSANPRALISTQLCADAARASLRLVKYIPMDNPFVRGVMLHSVIFALKILVTLTIQEPNSPRARADILLMRNLEDALSSLPVTQDERSIRNLIDCCTHYRDTAEQAINDAISRKRPQDYDRPESAELWEAECWEKQFGNSGFRISDLGHSIPAFAQQSQQPTTINVTGANHGFFGFISSVEVPDWMISASLCTDNIEIGLHSLKHGTISGTKTIGENPNPTRERDRHTSKFPRIPRRYLVDQPTSHPLQFI</sequence>
<dbReference type="SUPFAM" id="SSF57701">
    <property type="entry name" value="Zn2/Cys6 DNA-binding domain"/>
    <property type="match status" value="1"/>
</dbReference>
<evidence type="ECO:0000256" key="6">
    <source>
        <dbReference type="SAM" id="MobiDB-lite"/>
    </source>
</evidence>
<dbReference type="PROSITE" id="PS50048">
    <property type="entry name" value="ZN2_CY6_FUNGAL_2"/>
    <property type="match status" value="1"/>
</dbReference>
<reference evidence="8 9" key="1">
    <citation type="submission" date="2024-07" db="EMBL/GenBank/DDBJ databases">
        <title>Section-level genome sequencing and comparative genomics of Aspergillus sections Usti and Cavernicolus.</title>
        <authorList>
            <consortium name="Lawrence Berkeley National Laboratory"/>
            <person name="Nybo J.L."/>
            <person name="Vesth T.C."/>
            <person name="Theobald S."/>
            <person name="Frisvad J.C."/>
            <person name="Larsen T.O."/>
            <person name="Kjaerboelling I."/>
            <person name="Rothschild-Mancinelli K."/>
            <person name="Lyhne E.K."/>
            <person name="Kogle M.E."/>
            <person name="Barry K."/>
            <person name="Clum A."/>
            <person name="Na H."/>
            <person name="Ledsgaard L."/>
            <person name="Lin J."/>
            <person name="Lipzen A."/>
            <person name="Kuo A."/>
            <person name="Riley R."/>
            <person name="Mondo S."/>
            <person name="Labutti K."/>
            <person name="Haridas S."/>
            <person name="Pangalinan J."/>
            <person name="Salamov A.A."/>
            <person name="Simmons B.A."/>
            <person name="Magnuson J.K."/>
            <person name="Chen J."/>
            <person name="Drula E."/>
            <person name="Henrissat B."/>
            <person name="Wiebenga A."/>
            <person name="Lubbers R.J."/>
            <person name="Gomes A.C."/>
            <person name="Makela M.R."/>
            <person name="Stajich J."/>
            <person name="Grigoriev I.V."/>
            <person name="Mortensen U.H."/>
            <person name="De Vries R.P."/>
            <person name="Baker S.E."/>
            <person name="Andersen M.R."/>
        </authorList>
    </citation>
    <scope>NUCLEOTIDE SEQUENCE [LARGE SCALE GENOMIC DNA]</scope>
    <source>
        <strain evidence="8 9">CBS 123904</strain>
    </source>
</reference>
<feature type="compositionally biased region" description="Polar residues" evidence="6">
    <location>
        <begin position="691"/>
        <end position="702"/>
    </location>
</feature>
<dbReference type="EMBL" id="JBFXLU010000130">
    <property type="protein sequence ID" value="KAL2839665.1"/>
    <property type="molecule type" value="Genomic_DNA"/>
</dbReference>
<keyword evidence="2" id="KW-0805">Transcription regulation</keyword>
<evidence type="ECO:0000256" key="4">
    <source>
        <dbReference type="ARBA" id="ARBA00023163"/>
    </source>
</evidence>
<proteinExistence type="predicted"/>
<accession>A0ABR4JI02</accession>
<feature type="domain" description="Zn(2)-C6 fungal-type" evidence="7">
    <location>
        <begin position="14"/>
        <end position="44"/>
    </location>
</feature>
<dbReference type="InterPro" id="IPR050987">
    <property type="entry name" value="AtrR-like"/>
</dbReference>
<name>A0ABR4JI02_9EURO</name>
<evidence type="ECO:0000259" key="7">
    <source>
        <dbReference type="PROSITE" id="PS50048"/>
    </source>
</evidence>
<dbReference type="PANTHER" id="PTHR46910">
    <property type="entry name" value="TRANSCRIPTION FACTOR PDR1"/>
    <property type="match status" value="1"/>
</dbReference>
<evidence type="ECO:0000256" key="1">
    <source>
        <dbReference type="ARBA" id="ARBA00004123"/>
    </source>
</evidence>
<dbReference type="PROSITE" id="PS00463">
    <property type="entry name" value="ZN2_CY6_FUNGAL_1"/>
    <property type="match status" value="1"/>
</dbReference>
<evidence type="ECO:0000313" key="9">
    <source>
        <dbReference type="Proteomes" id="UP001610446"/>
    </source>
</evidence>
<evidence type="ECO:0000256" key="2">
    <source>
        <dbReference type="ARBA" id="ARBA00023015"/>
    </source>
</evidence>
<evidence type="ECO:0000256" key="3">
    <source>
        <dbReference type="ARBA" id="ARBA00023125"/>
    </source>
</evidence>
<keyword evidence="4" id="KW-0804">Transcription</keyword>
<dbReference type="PANTHER" id="PTHR46910:SF37">
    <property type="entry name" value="ZN(II)2CYS6 TRANSCRIPTION FACTOR (EUROFUNG)"/>
    <property type="match status" value="1"/>
</dbReference>
<comment type="subcellular location">
    <subcellularLocation>
        <location evidence="1">Nucleus</location>
    </subcellularLocation>
</comment>
<keyword evidence="3" id="KW-0238">DNA-binding</keyword>
<dbReference type="Gene3D" id="4.10.240.10">
    <property type="entry name" value="Zn(2)-C6 fungal-type DNA-binding domain"/>
    <property type="match status" value="1"/>
</dbReference>
<dbReference type="InterPro" id="IPR036864">
    <property type="entry name" value="Zn2-C6_fun-type_DNA-bd_sf"/>
</dbReference>
<dbReference type="CDD" id="cd00067">
    <property type="entry name" value="GAL4"/>
    <property type="match status" value="1"/>
</dbReference>
<comment type="caution">
    <text evidence="8">The sequence shown here is derived from an EMBL/GenBank/DDBJ whole genome shotgun (WGS) entry which is preliminary data.</text>
</comment>